<evidence type="ECO:0000313" key="3">
    <source>
        <dbReference type="EMBL" id="PEG31328.1"/>
    </source>
</evidence>
<dbReference type="RefSeq" id="WP_058295486.1">
    <property type="nucleotide sequence ID" value="NZ_CAKJVD010000050.1"/>
</dbReference>
<sequence>MKNKKYNYDEKMNRDTYDECNNGSENFYEMSESDIETLELLGLQILLIYINIYGYIFLYRSSLEGIELIFSQYYNDNINNTAARADKTGLKAVYIFFIAQLISTGIAIAKYNILYKRKLNQEINYSLAPNIYIIISNLISIIAYIYLINGAEGIFSRDQGQTILGI</sequence>
<keyword evidence="1" id="KW-0812">Transmembrane</keyword>
<evidence type="ECO:0000313" key="2">
    <source>
        <dbReference type="EMBL" id="CAI3646366.1"/>
    </source>
</evidence>
<keyword evidence="4" id="KW-1185">Reference proteome</keyword>
<feature type="transmembrane region" description="Helical" evidence="1">
    <location>
        <begin position="40"/>
        <end position="58"/>
    </location>
</feature>
<name>A0A2A7MJL7_9CLOT</name>
<protein>
    <submittedName>
        <fullName evidence="3">Uncharacterized protein</fullName>
    </submittedName>
</protein>
<feature type="transmembrane region" description="Helical" evidence="1">
    <location>
        <begin position="93"/>
        <end position="115"/>
    </location>
</feature>
<accession>A0A2A7MJL7</accession>
<keyword evidence="1" id="KW-1133">Transmembrane helix</keyword>
<comment type="caution">
    <text evidence="3">The sequence shown here is derived from an EMBL/GenBank/DDBJ whole genome shotgun (WGS) entry which is preliminary data.</text>
</comment>
<dbReference type="EMBL" id="CAMTCP010000249">
    <property type="protein sequence ID" value="CAI3646366.1"/>
    <property type="molecule type" value="Genomic_DNA"/>
</dbReference>
<reference evidence="2" key="2">
    <citation type="submission" date="2022-10" db="EMBL/GenBank/DDBJ databases">
        <authorList>
            <person name="Aires J."/>
            <person name="Mesa V."/>
        </authorList>
    </citation>
    <scope>NUCLEOTIDE SEQUENCE</scope>
    <source>
        <strain evidence="2">Clostridium neonatale JD116</strain>
    </source>
</reference>
<feature type="transmembrane region" description="Helical" evidence="1">
    <location>
        <begin position="127"/>
        <end position="147"/>
    </location>
</feature>
<dbReference type="Proteomes" id="UP000220840">
    <property type="component" value="Unassembled WGS sequence"/>
</dbReference>
<dbReference type="EMBL" id="PDCJ01000001">
    <property type="protein sequence ID" value="PEG31328.1"/>
    <property type="molecule type" value="Genomic_DNA"/>
</dbReference>
<keyword evidence="1" id="KW-0472">Membrane</keyword>
<dbReference type="AlphaFoldDB" id="A0A2A7MJL7"/>
<dbReference type="GeneID" id="68877756"/>
<evidence type="ECO:0000256" key="1">
    <source>
        <dbReference type="SAM" id="Phobius"/>
    </source>
</evidence>
<dbReference type="Proteomes" id="UP001189143">
    <property type="component" value="Unassembled WGS sequence"/>
</dbReference>
<organism evidence="3 4">
    <name type="scientific">Clostridium neonatale</name>
    <dbReference type="NCBI Taxonomy" id="137838"/>
    <lineage>
        <taxon>Bacteria</taxon>
        <taxon>Bacillati</taxon>
        <taxon>Bacillota</taxon>
        <taxon>Clostridia</taxon>
        <taxon>Eubacteriales</taxon>
        <taxon>Clostridiaceae</taxon>
        <taxon>Clostridium</taxon>
    </lineage>
</organism>
<gene>
    <name evidence="2" type="ORF">CNEO2_500020</name>
    <name evidence="3" type="ORF">CQ394_06310</name>
</gene>
<reference evidence="3 4" key="1">
    <citation type="submission" date="2017-10" db="EMBL/GenBank/DDBJ databases">
        <title>Effective Description of Clostridium neonatale sp. nov. linked to necrotizing enterocolitis in neonates and a clarification of species assignable to the genus Clostridium (Prazmowski 1880) emend. Lawson and Rainey 2016.</title>
        <authorList>
            <person name="Bernard K."/>
            <person name="Burdz T."/>
            <person name="Wiebe D."/>
            <person name="Balcewich B."/>
            <person name="Alfa M."/>
            <person name="Bernier A.-M."/>
        </authorList>
    </citation>
    <scope>NUCLEOTIDE SEQUENCE [LARGE SCALE GENOMIC DNA]</scope>
    <source>
        <strain evidence="3 4">LCDC99A005</strain>
    </source>
</reference>
<evidence type="ECO:0000313" key="4">
    <source>
        <dbReference type="Proteomes" id="UP000220840"/>
    </source>
</evidence>
<proteinExistence type="predicted"/>